<proteinExistence type="inferred from homology"/>
<evidence type="ECO:0000313" key="11">
    <source>
        <dbReference type="Ensembl" id="ENSSHAP00000022008.2"/>
    </source>
</evidence>
<evidence type="ECO:0000256" key="10">
    <source>
        <dbReference type="SAM" id="SignalP"/>
    </source>
</evidence>
<dbReference type="GO" id="GO:0007218">
    <property type="term" value="P:neuropeptide signaling pathway"/>
    <property type="evidence" value="ECO:0007669"/>
    <property type="project" value="UniProtKB-KW"/>
</dbReference>
<reference evidence="11" key="3">
    <citation type="submission" date="2025-09" db="UniProtKB">
        <authorList>
            <consortium name="Ensembl"/>
        </authorList>
    </citation>
    <scope>IDENTIFICATION</scope>
</reference>
<keyword evidence="5 10" id="KW-0732">Signal</keyword>
<evidence type="ECO:0000256" key="1">
    <source>
        <dbReference type="ARBA" id="ARBA00004613"/>
    </source>
</evidence>
<comment type="similarity">
    <text evidence="2">Belongs to the FARP (FMRFamide related peptide) family.</text>
</comment>
<protein>
    <recommendedName>
        <fullName evidence="3">Pro-FMRFamide-related neuropeptide VF</fullName>
    </recommendedName>
</protein>
<feature type="chain" id="PRO_5029601920" description="Pro-FMRFamide-related neuropeptide VF" evidence="10">
    <location>
        <begin position="28"/>
        <end position="188"/>
    </location>
</feature>
<evidence type="ECO:0000256" key="5">
    <source>
        <dbReference type="ARBA" id="ARBA00022729"/>
    </source>
</evidence>
<keyword evidence="7" id="KW-0527">Neuropeptide</keyword>
<evidence type="ECO:0000256" key="9">
    <source>
        <dbReference type="ARBA" id="ARBA00046154"/>
    </source>
</evidence>
<dbReference type="InterPro" id="IPR026297">
    <property type="entry name" value="FMRFamide-related/fGRP"/>
</dbReference>
<reference evidence="11" key="2">
    <citation type="submission" date="2025-08" db="UniProtKB">
        <authorList>
            <consortium name="Ensembl"/>
        </authorList>
    </citation>
    <scope>IDENTIFICATION</scope>
</reference>
<evidence type="ECO:0000256" key="8">
    <source>
        <dbReference type="ARBA" id="ARBA00045318"/>
    </source>
</evidence>
<feature type="signal peptide" evidence="10">
    <location>
        <begin position="1"/>
        <end position="27"/>
    </location>
</feature>
<dbReference type="FunCoup" id="G3X2V3">
    <property type="interactions" value="310"/>
</dbReference>
<keyword evidence="12" id="KW-1185">Reference proteome</keyword>
<dbReference type="HOGENOM" id="CLU_120051_0_0_1"/>
<dbReference type="AlphaFoldDB" id="G3X2V3"/>
<evidence type="ECO:0000256" key="4">
    <source>
        <dbReference type="ARBA" id="ARBA00022525"/>
    </source>
</evidence>
<dbReference type="Ensembl" id="ENSSHAT00000022184.2">
    <property type="protein sequence ID" value="ENSSHAP00000022008.2"/>
    <property type="gene ID" value="ENSSHAG00000018628.2"/>
</dbReference>
<dbReference type="PANTHER" id="PTHR14403:SF6">
    <property type="entry name" value="PRO-FMRFAMIDE-RELATED NEUROPEPTIDE VF"/>
    <property type="match status" value="1"/>
</dbReference>
<keyword evidence="6" id="KW-0027">Amidation</keyword>
<dbReference type="GO" id="GO:0032277">
    <property type="term" value="P:negative regulation of gonadotropin secretion"/>
    <property type="evidence" value="ECO:0007669"/>
    <property type="project" value="TreeGrafter"/>
</dbReference>
<comment type="function">
    <text evidence="8">Efficiently inhibits forskolin-induced production of cAMP. Blocks morphine-induced analgesia.</text>
</comment>
<keyword evidence="4" id="KW-0964">Secreted</keyword>
<comment type="function">
    <text evidence="9">Efficiently inhibits forskolin-induced production of cAMP. Acts as a potent negative regulator of gonadotropin synthesis and secretion. Induces secretion of prolactin.</text>
</comment>
<evidence type="ECO:0000256" key="2">
    <source>
        <dbReference type="ARBA" id="ARBA00006356"/>
    </source>
</evidence>
<dbReference type="GO" id="GO:0005576">
    <property type="term" value="C:extracellular region"/>
    <property type="evidence" value="ECO:0007669"/>
    <property type="project" value="UniProtKB-SubCell"/>
</dbReference>
<dbReference type="GO" id="GO:0005102">
    <property type="term" value="F:signaling receptor binding"/>
    <property type="evidence" value="ECO:0007669"/>
    <property type="project" value="TreeGrafter"/>
</dbReference>
<dbReference type="InParanoid" id="G3X2V3"/>
<dbReference type="eggNOG" id="ENOG502S5H9">
    <property type="taxonomic scope" value="Eukaryota"/>
</dbReference>
<organism evidence="11 12">
    <name type="scientific">Sarcophilus harrisii</name>
    <name type="common">Tasmanian devil</name>
    <name type="synonym">Sarcophilus laniarius</name>
    <dbReference type="NCBI Taxonomy" id="9305"/>
    <lineage>
        <taxon>Eukaryota</taxon>
        <taxon>Metazoa</taxon>
        <taxon>Chordata</taxon>
        <taxon>Craniata</taxon>
        <taxon>Vertebrata</taxon>
        <taxon>Euteleostomi</taxon>
        <taxon>Mammalia</taxon>
        <taxon>Metatheria</taxon>
        <taxon>Dasyuromorphia</taxon>
        <taxon>Dasyuridae</taxon>
        <taxon>Sarcophilus</taxon>
    </lineage>
</organism>
<dbReference type="Proteomes" id="UP000007648">
    <property type="component" value="Unassembled WGS sequence"/>
</dbReference>
<accession>G3X2V3</accession>
<name>G3X2V3_SARHA</name>
<evidence type="ECO:0000256" key="3">
    <source>
        <dbReference type="ARBA" id="ARBA00020574"/>
    </source>
</evidence>
<evidence type="ECO:0000256" key="7">
    <source>
        <dbReference type="ARBA" id="ARBA00023320"/>
    </source>
</evidence>
<reference evidence="11 12" key="1">
    <citation type="journal article" date="2011" name="Proc. Natl. Acad. Sci. U.S.A.">
        <title>Genetic diversity and population structure of the endangered marsupial Sarcophilus harrisii (Tasmanian devil).</title>
        <authorList>
            <person name="Miller W."/>
            <person name="Hayes V.M."/>
            <person name="Ratan A."/>
            <person name="Petersen D.C."/>
            <person name="Wittekindt N.E."/>
            <person name="Miller J."/>
            <person name="Walenz B."/>
            <person name="Knight J."/>
            <person name="Qi J."/>
            <person name="Zhao F."/>
            <person name="Wang Q."/>
            <person name="Bedoya-Reina O.C."/>
            <person name="Katiyar N."/>
            <person name="Tomsho L.P."/>
            <person name="Kasson L.M."/>
            <person name="Hardie R.A."/>
            <person name="Woodbridge P."/>
            <person name="Tindall E.A."/>
            <person name="Bertelsen M.F."/>
            <person name="Dixon D."/>
            <person name="Pyecroft S."/>
            <person name="Helgen K.M."/>
            <person name="Lesk A.M."/>
            <person name="Pringle T.H."/>
            <person name="Patterson N."/>
            <person name="Zhang Y."/>
            <person name="Kreiss A."/>
            <person name="Woods G.M."/>
            <person name="Jones M.E."/>
            <person name="Schuster S.C."/>
        </authorList>
    </citation>
    <scope>NUCLEOTIDE SEQUENCE [LARGE SCALE GENOMIC DNA]</scope>
</reference>
<dbReference type="STRING" id="9305.ENSSHAP00000022008"/>
<evidence type="ECO:0000313" key="12">
    <source>
        <dbReference type="Proteomes" id="UP000007648"/>
    </source>
</evidence>
<dbReference type="GeneTree" id="ENSGT00390000003271"/>
<sequence length="188" mass="21329">MEIISLKSFVGLTLATSALLASRSVCADESVISNLRDREHYDEYLKLIGHPKEKKQRDVNSEELQQWGSNTIPKVQNPKMYKMSWVMPLRYGSFLEEDRSVEPVANLPLRLGWNFDGGISRRIPNLPQRFGRAASPSSEYPSYPIGIQPQELQAADEGKPRQLSRFFFTNKNDKFTEPKIRTPGGSGL</sequence>
<dbReference type="PANTHER" id="PTHR14403">
    <property type="entry name" value="RFAMIDE PEPTIDE GONADOTROPIN INHIBITORY HORMONE"/>
    <property type="match status" value="1"/>
</dbReference>
<comment type="subcellular location">
    <subcellularLocation>
        <location evidence="1">Secreted</location>
    </subcellularLocation>
</comment>
<evidence type="ECO:0000256" key="6">
    <source>
        <dbReference type="ARBA" id="ARBA00022815"/>
    </source>
</evidence>